<evidence type="ECO:0000256" key="2">
    <source>
        <dbReference type="SAM" id="MobiDB-lite"/>
    </source>
</evidence>
<dbReference type="SUPFAM" id="SSF52047">
    <property type="entry name" value="RNI-like"/>
    <property type="match status" value="2"/>
</dbReference>
<evidence type="ECO:0000313" key="4">
    <source>
        <dbReference type="Proteomes" id="UP000284842"/>
    </source>
</evidence>
<dbReference type="InParanoid" id="A0A409VST4"/>
<protein>
    <recommendedName>
        <fullName evidence="5">F-box domain-containing protein</fullName>
    </recommendedName>
</protein>
<dbReference type="InterPro" id="IPR032675">
    <property type="entry name" value="LRR_dom_sf"/>
</dbReference>
<dbReference type="OrthoDB" id="3025967at2759"/>
<keyword evidence="4" id="KW-1185">Reference proteome</keyword>
<feature type="coiled-coil region" evidence="1">
    <location>
        <begin position="742"/>
        <end position="776"/>
    </location>
</feature>
<dbReference type="EMBL" id="NHTK01005989">
    <property type="protein sequence ID" value="PPQ69269.1"/>
    <property type="molecule type" value="Genomic_DNA"/>
</dbReference>
<dbReference type="AlphaFoldDB" id="A0A409VST4"/>
<feature type="region of interest" description="Disordered" evidence="2">
    <location>
        <begin position="582"/>
        <end position="606"/>
    </location>
</feature>
<keyword evidence="1" id="KW-0175">Coiled coil</keyword>
<reference evidence="3 4" key="1">
    <citation type="journal article" date="2018" name="Evol. Lett.">
        <title>Horizontal gene cluster transfer increased hallucinogenic mushroom diversity.</title>
        <authorList>
            <person name="Reynolds H.T."/>
            <person name="Vijayakumar V."/>
            <person name="Gluck-Thaler E."/>
            <person name="Korotkin H.B."/>
            <person name="Matheny P.B."/>
            <person name="Slot J.C."/>
        </authorList>
    </citation>
    <scope>NUCLEOTIDE SEQUENCE [LARGE SCALE GENOMIC DNA]</scope>
    <source>
        <strain evidence="3 4">2629</strain>
    </source>
</reference>
<feature type="coiled-coil region" evidence="1">
    <location>
        <begin position="62"/>
        <end position="89"/>
    </location>
</feature>
<sequence length="1247" mass="141771">MLLEFGPSHDAHKRVPWPERWKSNFTIELPEAFIPLLQNNDPISLADRMQIQEFQQKAKHDVEQLDSQILLVKQELHRLQNARQKSKKQSFACDVILSPFRRVSLDVIYEFVAHCPLVEPHDFPPAPPFHVPSRLSHVSQAWRNAAQSTPTLWKRVAIDLGSSTPSPTLQDQIQHFYCLSGSQSFSVSAYDTISPEHTFSYYSFRELRERRETEASDTLSWLFNSSFTDLTRFGALAIHAQTNQLNLLEALQQTLSNGTAPSGLRSFAFLPRHPANKSELRLSERGNGAPDAKRILKILNKFLHLENLWLGWLYPTTFQQLFGDSPAQGNCHWTQLRVLHLGAPLNGHSQLKLLLEQVPKLEIGWFYFSEAFKSLPADPSSEITHTSMKKLAIEYRREVNLVVLFASKTSFPNLESLDLKFSAGAPPRMSSRGAPSSRSDNFSAVCSKLREICFDLSTHCADDSTLPQALLQAIKVCQSVTSLRIVVLRRNALEFLEVFRDSSQTFPSLRRVHLVVVLASGIDEWDEDLNDKWTSSIIETQRIMGGTGSTATPLQMVLDIVIPSEGKKHHVRTYYRPRRLPYPSNDFDSDEDGSDTGAQWDLDEDEYDNELEYTPSLNSDYEEQSPDESSFPEAVMKRYFHSLQKMAWDNGLDIKIGTPQVVGRDWQETDFLERYNEIVKDRKLNIFPPLIRNAPMMTSLTEERVEGDYYTDEKETFVVPESYLHSSFIPSPIDEQNIRGKVDSLNARISTVDQDIEDLRRQLKSLESARQVLSNEANLYQGVLSAVRRLPPELVQEIFLVAAEGESMTWPRRPQDPGYSMPWKLGRICSYWRTVFLSLPKLWSVINIDLTVPNSSFRTAVDTLHVGPESSVLQFLDACLQRSGNELLTISIRGTAELLLLVGSILDSLVPHSARWKDLRLGLGRLHPFRLHFAEASGRLPNLQRLNIDTFVHESIRHIDAYPDIFFDAPALQQLVISHSIQPLSTLRIPWQQLTHLHTESNDFREGEFSQMLAMSQNLISLTTKDERILELGSAEPVLLPHLKKLAVYNKGSYLAKTFKLITAPNLEDLTIHAITPFNAEPIVTMLFRSECKPTRLTLHSPSDTDTLWEQHVAIAWILSKLPEIQYLNLSVLKSDELVHKMNNHTRWTSPPLLEHLETIIFEDRACVSADGVVSMITSRIPSRVWSLDGEDSGEECDIGLGEKPTFVLRNVRLKLQKPSGPSFESSLDKLRNLAEENGVNLHIDCE</sequence>
<comment type="caution">
    <text evidence="3">The sequence shown here is derived from an EMBL/GenBank/DDBJ whole genome shotgun (WGS) entry which is preliminary data.</text>
</comment>
<evidence type="ECO:0000313" key="3">
    <source>
        <dbReference type="EMBL" id="PPQ69269.1"/>
    </source>
</evidence>
<accession>A0A409VST4</accession>
<gene>
    <name evidence="3" type="ORF">CVT24_000075</name>
</gene>
<dbReference type="PANTHER" id="PTHR38926">
    <property type="entry name" value="F-BOX DOMAIN CONTAINING PROTEIN, EXPRESSED"/>
    <property type="match status" value="1"/>
</dbReference>
<evidence type="ECO:0000256" key="1">
    <source>
        <dbReference type="SAM" id="Coils"/>
    </source>
</evidence>
<dbReference type="STRING" id="181874.A0A409VST4"/>
<dbReference type="Proteomes" id="UP000284842">
    <property type="component" value="Unassembled WGS sequence"/>
</dbReference>
<organism evidence="3 4">
    <name type="scientific">Panaeolus cyanescens</name>
    <dbReference type="NCBI Taxonomy" id="181874"/>
    <lineage>
        <taxon>Eukaryota</taxon>
        <taxon>Fungi</taxon>
        <taxon>Dikarya</taxon>
        <taxon>Basidiomycota</taxon>
        <taxon>Agaricomycotina</taxon>
        <taxon>Agaricomycetes</taxon>
        <taxon>Agaricomycetidae</taxon>
        <taxon>Agaricales</taxon>
        <taxon>Agaricineae</taxon>
        <taxon>Galeropsidaceae</taxon>
        <taxon>Panaeolus</taxon>
    </lineage>
</organism>
<evidence type="ECO:0008006" key="5">
    <source>
        <dbReference type="Google" id="ProtNLM"/>
    </source>
</evidence>
<name>A0A409VST4_9AGAR</name>
<proteinExistence type="predicted"/>
<dbReference type="PANTHER" id="PTHR38926:SF5">
    <property type="entry name" value="F-BOX AND LEUCINE-RICH REPEAT PROTEIN 6"/>
    <property type="match status" value="1"/>
</dbReference>
<dbReference type="Gene3D" id="3.80.10.10">
    <property type="entry name" value="Ribonuclease Inhibitor"/>
    <property type="match status" value="2"/>
</dbReference>